<evidence type="ECO:0000313" key="4">
    <source>
        <dbReference type="Proteomes" id="UP000638848"/>
    </source>
</evidence>
<gene>
    <name evidence="3" type="ORF">GCM10011374_33160</name>
</gene>
<reference evidence="3" key="2">
    <citation type="submission" date="2020-09" db="EMBL/GenBank/DDBJ databases">
        <authorList>
            <person name="Sun Q."/>
            <person name="Zhou Y."/>
        </authorList>
    </citation>
    <scope>NUCLEOTIDE SEQUENCE</scope>
    <source>
        <strain evidence="3">CGMCC 1.12187</strain>
    </source>
</reference>
<comment type="caution">
    <text evidence="3">The sequence shown here is derived from an EMBL/GenBank/DDBJ whole genome shotgun (WGS) entry which is preliminary data.</text>
</comment>
<keyword evidence="4" id="KW-1185">Reference proteome</keyword>
<dbReference type="Pfam" id="PF00395">
    <property type="entry name" value="SLH"/>
    <property type="match status" value="2"/>
</dbReference>
<feature type="domain" description="SLH" evidence="2">
    <location>
        <begin position="134"/>
        <end position="197"/>
    </location>
</feature>
<evidence type="ECO:0000259" key="2">
    <source>
        <dbReference type="PROSITE" id="PS51272"/>
    </source>
</evidence>
<sequence length="538" mass="58731">MLSGLTGATLTTTLMAGMGPATAAEAAPEPITGIEAVETAEQAAADLAVQWEADADAPVTAEAQAAAGMLFFLDARRNQHVHAIHWAFQAGITTGWPVEGSDYPRYRPSAPVARDAMAAFLYRLAGSPEYTPPAVSPFRDVSTSTMFYKEIAWLTEQGIARGWADGTYRPWEPVNRDAMAAFLYRAAGTPHYVPPTDSTFRDVTPGQEHYKEIAWLAAKGISTGWADGTYRPVEPVQRDAMAAFLYRYAVPEWRTPTPTALEKVPVAHNGGFTFRSARLDGYDLGSSAVREFSAQEQTVLDLDTAGAGYEKIETVFAVEDGHEDPEALYRVQVYYEDRIREIADVRPGHPVVYDDAAADQDRIRFEVTKLAGTGTSTFVLGGARMLSDVTPDLLHPDRYAPHQRVYFLSHTEEQPDESFVRRPEAIAGEYFPNSLSYTGIGQTPQLLEHPLQGERGFTAEIGLSDRSADPSTQYQVRVLSADGVEQESYTIAAGAPRWATVGAGERVEVTRVTGTGESPLVLGDARFWVSGWPLQTAP</sequence>
<feature type="signal peptide" evidence="1">
    <location>
        <begin position="1"/>
        <end position="23"/>
    </location>
</feature>
<dbReference type="PROSITE" id="PS51272">
    <property type="entry name" value="SLH"/>
    <property type="match status" value="3"/>
</dbReference>
<organism evidence="3 4">
    <name type="scientific">Kocuria dechangensis</name>
    <dbReference type="NCBI Taxonomy" id="1176249"/>
    <lineage>
        <taxon>Bacteria</taxon>
        <taxon>Bacillati</taxon>
        <taxon>Actinomycetota</taxon>
        <taxon>Actinomycetes</taxon>
        <taxon>Micrococcales</taxon>
        <taxon>Micrococcaceae</taxon>
        <taxon>Kocuria</taxon>
    </lineage>
</organism>
<dbReference type="EMBL" id="BMEQ01000023">
    <property type="protein sequence ID" value="GGG66423.1"/>
    <property type="molecule type" value="Genomic_DNA"/>
</dbReference>
<dbReference type="Proteomes" id="UP000638848">
    <property type="component" value="Unassembled WGS sequence"/>
</dbReference>
<dbReference type="InterPro" id="IPR001119">
    <property type="entry name" value="SLH_dom"/>
</dbReference>
<name>A0A917LZ47_9MICC</name>
<evidence type="ECO:0000313" key="3">
    <source>
        <dbReference type="EMBL" id="GGG66423.1"/>
    </source>
</evidence>
<feature type="domain" description="SLH" evidence="2">
    <location>
        <begin position="67"/>
        <end position="133"/>
    </location>
</feature>
<feature type="domain" description="SLH" evidence="2">
    <location>
        <begin position="198"/>
        <end position="259"/>
    </location>
</feature>
<dbReference type="AlphaFoldDB" id="A0A917LZ47"/>
<protein>
    <recommendedName>
        <fullName evidence="2">SLH domain-containing protein</fullName>
    </recommendedName>
</protein>
<accession>A0A917LZ47</accession>
<reference evidence="3" key="1">
    <citation type="journal article" date="2014" name="Int. J. Syst. Evol. Microbiol.">
        <title>Complete genome sequence of Corynebacterium casei LMG S-19264T (=DSM 44701T), isolated from a smear-ripened cheese.</title>
        <authorList>
            <consortium name="US DOE Joint Genome Institute (JGI-PGF)"/>
            <person name="Walter F."/>
            <person name="Albersmeier A."/>
            <person name="Kalinowski J."/>
            <person name="Ruckert C."/>
        </authorList>
    </citation>
    <scope>NUCLEOTIDE SEQUENCE</scope>
    <source>
        <strain evidence="3">CGMCC 1.12187</strain>
    </source>
</reference>
<feature type="chain" id="PRO_5037760415" description="SLH domain-containing protein" evidence="1">
    <location>
        <begin position="24"/>
        <end position="538"/>
    </location>
</feature>
<evidence type="ECO:0000256" key="1">
    <source>
        <dbReference type="SAM" id="SignalP"/>
    </source>
</evidence>
<proteinExistence type="predicted"/>
<keyword evidence="1" id="KW-0732">Signal</keyword>